<proteinExistence type="predicted"/>
<keyword evidence="1" id="KW-0472">Membrane</keyword>
<dbReference type="KEGG" id="roy:G3A56_28300"/>
<sequence>MPLVQAIVKIVFDYQMEGTASPWWSVVLVAMGLSYHLLMSWLEVMSKRTATAREDAAYARVRGHDAPIFNQFLITVSEPRFKSALSNIIDDHAYTTQEGQLLNQAYYLLEATTNKFNDATMESKADELERCLDELTKFTSMHFFSYGPGRFCMQPDWNIDRALVVSSEDQLAYEDLRNALTPKVKATLAAYDDFIRTGNKRLL</sequence>
<keyword evidence="3" id="KW-1185">Reference proteome</keyword>
<dbReference type="EMBL" id="CP048640">
    <property type="protein sequence ID" value="QIB41669.1"/>
    <property type="molecule type" value="Genomic_DNA"/>
</dbReference>
<evidence type="ECO:0000256" key="1">
    <source>
        <dbReference type="SAM" id="Phobius"/>
    </source>
</evidence>
<dbReference type="AlphaFoldDB" id="A0A7L5BRW7"/>
<keyword evidence="2" id="KW-0614">Plasmid</keyword>
<evidence type="ECO:0000313" key="2">
    <source>
        <dbReference type="EMBL" id="QIB41669.1"/>
    </source>
</evidence>
<dbReference type="Proteomes" id="UP000464865">
    <property type="component" value="Plasmid p8"/>
</dbReference>
<organism evidence="2 3">
    <name type="scientific">Rhizobium oryzihabitans</name>
    <dbReference type="NCBI Taxonomy" id="2267833"/>
    <lineage>
        <taxon>Bacteria</taxon>
        <taxon>Pseudomonadati</taxon>
        <taxon>Pseudomonadota</taxon>
        <taxon>Alphaproteobacteria</taxon>
        <taxon>Hyphomicrobiales</taxon>
        <taxon>Rhizobiaceae</taxon>
        <taxon>Rhizobium/Agrobacterium group</taxon>
        <taxon>Rhizobium</taxon>
    </lineage>
</organism>
<accession>A0A7L5BRW7</accession>
<gene>
    <name evidence="2" type="ORF">G3A56_28300</name>
</gene>
<feature type="transmembrane region" description="Helical" evidence="1">
    <location>
        <begin position="20"/>
        <end position="38"/>
    </location>
</feature>
<keyword evidence="1" id="KW-1133">Transmembrane helix</keyword>
<evidence type="ECO:0000313" key="3">
    <source>
        <dbReference type="Proteomes" id="UP000464865"/>
    </source>
</evidence>
<name>A0A7L5BRW7_9HYPH</name>
<geneLocation type="plasmid" evidence="2 3">
    <name>p8</name>
</geneLocation>
<protein>
    <submittedName>
        <fullName evidence="2">Uncharacterized protein</fullName>
    </submittedName>
</protein>
<reference evidence="2 3" key="1">
    <citation type="submission" date="2020-02" db="EMBL/GenBank/DDBJ databases">
        <title>Plant-Promoting Endophytic Bacterium Rhizobium oryzihabitans sp. nov., Isolated from the Root of Rice.</title>
        <authorList>
            <person name="zhao J."/>
            <person name="Zhang G."/>
        </authorList>
    </citation>
    <scope>NUCLEOTIDE SEQUENCE [LARGE SCALE GENOMIC DNA]</scope>
    <source>
        <strain evidence="2 3">M15</strain>
        <plasmid evidence="2 3">p8</plasmid>
    </source>
</reference>
<keyword evidence="1" id="KW-0812">Transmembrane</keyword>